<keyword evidence="3" id="KW-1185">Reference proteome</keyword>
<evidence type="ECO:0000256" key="1">
    <source>
        <dbReference type="SAM" id="MobiDB-lite"/>
    </source>
</evidence>
<name>A0A9P0AXI3_BRAAE</name>
<evidence type="ECO:0000313" key="2">
    <source>
        <dbReference type="EMBL" id="CAH0550964.1"/>
    </source>
</evidence>
<organism evidence="2 3">
    <name type="scientific">Brassicogethes aeneus</name>
    <name type="common">Rape pollen beetle</name>
    <name type="synonym">Meligethes aeneus</name>
    <dbReference type="NCBI Taxonomy" id="1431903"/>
    <lineage>
        <taxon>Eukaryota</taxon>
        <taxon>Metazoa</taxon>
        <taxon>Ecdysozoa</taxon>
        <taxon>Arthropoda</taxon>
        <taxon>Hexapoda</taxon>
        <taxon>Insecta</taxon>
        <taxon>Pterygota</taxon>
        <taxon>Neoptera</taxon>
        <taxon>Endopterygota</taxon>
        <taxon>Coleoptera</taxon>
        <taxon>Polyphaga</taxon>
        <taxon>Cucujiformia</taxon>
        <taxon>Nitidulidae</taxon>
        <taxon>Meligethinae</taxon>
        <taxon>Brassicogethes</taxon>
    </lineage>
</organism>
<reference evidence="2" key="1">
    <citation type="submission" date="2021-12" db="EMBL/GenBank/DDBJ databases">
        <authorList>
            <person name="King R."/>
        </authorList>
    </citation>
    <scope>NUCLEOTIDE SEQUENCE</scope>
</reference>
<feature type="region of interest" description="Disordered" evidence="1">
    <location>
        <begin position="307"/>
        <end position="327"/>
    </location>
</feature>
<dbReference type="OrthoDB" id="10064600at2759"/>
<feature type="region of interest" description="Disordered" evidence="1">
    <location>
        <begin position="1"/>
        <end position="40"/>
    </location>
</feature>
<dbReference type="Proteomes" id="UP001154078">
    <property type="component" value="Chromosome 2"/>
</dbReference>
<sequence>MNSPEETKNVIQNEEMPSCSRVSSDNNANTTNNTDQSKGAIPKTKIVSKSCISTSKKIVKLNNNSETMAPMNCLVGNCGDMIKKNGYTENGSMSNIFNNSSLLNEHEANNGLGSKEPDDYDYNLRKLGISNEDDFVKLSYPDDLFACFGDQNHTPPKNDSDSCSDDTELLSVSDDGCIYTYKADYLADLPRSFFNLEIPPNENIEQPLVSVSREGNCSPEMDFLEMDFEPESTGDQDGLRTDLGDDNIAKDSFDSQFMLPKSELCGSRNVDKTILVNSDSVVNEVFHNNYDTFSEILKTFHLAKPSEQSEKAHLPHKTHHTESTVQSDFTNKEDLSQCWSKTSENETVMIWSESEAAAKQISQIAPSSCGATAVLNVLSALRLPIPTVDKIQEMVSTRFRANSAPLAEYLLSRSRAGCNHRDIIQGLYSASNGSVYARFFSMYPPRAINLYKWLAYWIKQGAIPIATLNLQKSEKNSAKEIADSWHHQMIYGVGPKGIYVANPSDCVDAKEMWPQLTSESVLLIRRSNVFPKFDFKTSMKDLMKISDVRWKEINVVGQVANLIRESRREVRLGSTVTSHIKIPADYKSGITLAIDVNSPAVSLLRQCPELPLIEGYF</sequence>
<accession>A0A9P0AXI3</accession>
<evidence type="ECO:0000313" key="3">
    <source>
        <dbReference type="Proteomes" id="UP001154078"/>
    </source>
</evidence>
<gene>
    <name evidence="2" type="ORF">MELIAE_LOCUS3670</name>
</gene>
<dbReference type="AlphaFoldDB" id="A0A9P0AXI3"/>
<proteinExistence type="predicted"/>
<protein>
    <submittedName>
        <fullName evidence="2">Uncharacterized protein</fullName>
    </submittedName>
</protein>
<dbReference type="EMBL" id="OV121133">
    <property type="protein sequence ID" value="CAH0550964.1"/>
    <property type="molecule type" value="Genomic_DNA"/>
</dbReference>